<evidence type="ECO:0000313" key="4">
    <source>
        <dbReference type="EMBL" id="PUZ45526.1"/>
    </source>
</evidence>
<feature type="transmembrane region" description="Helical" evidence="2">
    <location>
        <begin position="361"/>
        <end position="388"/>
    </location>
</feature>
<keyword evidence="2" id="KW-0812">Transmembrane</keyword>
<dbReference type="STRING" id="1504633.A0A2T7CQD0"/>
<gene>
    <name evidence="4" type="ORF">GQ55_8G230800</name>
</gene>
<evidence type="ECO:0000259" key="3">
    <source>
        <dbReference type="Pfam" id="PF13968"/>
    </source>
</evidence>
<keyword evidence="2" id="KW-1133">Transmembrane helix</keyword>
<keyword evidence="2" id="KW-0472">Membrane</keyword>
<dbReference type="InterPro" id="IPR007658">
    <property type="entry name" value="DUF594"/>
</dbReference>
<dbReference type="Gramene" id="PUZ45526">
    <property type="protein sequence ID" value="PUZ45526"/>
    <property type="gene ID" value="GQ55_8G230800"/>
</dbReference>
<evidence type="ECO:0000313" key="5">
    <source>
        <dbReference type="Proteomes" id="UP000244336"/>
    </source>
</evidence>
<keyword evidence="5" id="KW-1185">Reference proteome</keyword>
<dbReference type="PANTHER" id="PTHR31325">
    <property type="entry name" value="OS01G0798800 PROTEIN-RELATED"/>
    <property type="match status" value="1"/>
</dbReference>
<accession>A0A2T7CQD0</accession>
<evidence type="ECO:0000256" key="2">
    <source>
        <dbReference type="SAM" id="Phobius"/>
    </source>
</evidence>
<sequence length="962" mass="110260">MMGLNDIRGLVSSLFIMLNKKTLILFRIEFLVVFATVLFLAMFIMDIFRRYMHSSAAKAIFSLLDGVSDSILIYLLGAMQTTPFKNQLFPVWALVLVIFRYSVDFISGYGVHDNGGRRFTEWRNVMKLLGSAFLNWTRGSRFAGPLWSLWALQILRSFYRFKTHDLALNSPWHGRSSEIISEHMRADNDFSNWTPEECNPETMEGYKYLVYGEKVKLQKPRYVVRIDTTSTSSQRNVQQVRQIPAQGEGTAHSNAITRSSLTTLDKIWRCRRHLLSPGPGYSNLEDSNQGMEQKDLSLAFALSRLLRCRLEGVQLKRVIYPANRRLVRKRIIDRDGPNAFKILETQLAFVNDYFNTRYPMVFWLGLCSLYTNLLLSLMTSSVVLWLSVDIRKVYKPPKDELAHTVQGVNVDMIITWVFMAFLIFKEIWEVVIYLLSDWTRLLLVCKYTRRCSERHRNRFMENLILSFFTSRIIAKRWHGFLDQYVFVQSYDYIPTHWNRIHKVTTGVLPKKDNGEKLGEAIDIPDCVRSEILVKIRAILDVNRDYDGTGNTDDRYLPQVITTLADDRMERYGWACFHLQTSSQIILVWHIATNFCQLALAEKNGFDLSKPGFLRSILGCITSCCSSNEYESSLTEELKEKYLIANRLSSYCGYLLVSKPDLIPDSFLVPKMVFQKAVNGARDGTLKDCDCLEKRYSKLKEEARIPAEDYDNVKRGENALKQGALLGRQLIEHEGEEGCWEILAGVWAELLIHIAPTWNAEAHKKCLRSGGEFITNIWALLWHCGIEKSRLWPVDDASENNAPEDPQNNDTGNGDIDSVEVTQRADTDIRSSQVETEADEEPEVLEIEEPDARSLEIIGPRGVKSGNSEIEEVSQGNTENDLNVQTGMAAGQRLEIVLEGKKLFPIPRKTKWVEELRENFLEGPQTNDASFYVPGKLKRPYVASFLFSFPSMALPLHLQLSPS</sequence>
<dbReference type="Proteomes" id="UP000244336">
    <property type="component" value="Chromosome 8"/>
</dbReference>
<feature type="transmembrane region" description="Helical" evidence="2">
    <location>
        <begin position="24"/>
        <end position="44"/>
    </location>
</feature>
<dbReference type="EMBL" id="CM009756">
    <property type="protein sequence ID" value="PUZ45526.1"/>
    <property type="molecule type" value="Genomic_DNA"/>
</dbReference>
<dbReference type="AlphaFoldDB" id="A0A2T7CQD0"/>
<dbReference type="Pfam" id="PF13968">
    <property type="entry name" value="DUF4220"/>
    <property type="match status" value="1"/>
</dbReference>
<protein>
    <recommendedName>
        <fullName evidence="3">DUF4220 domain-containing protein</fullName>
    </recommendedName>
</protein>
<reference evidence="4 5" key="1">
    <citation type="submission" date="2018-04" db="EMBL/GenBank/DDBJ databases">
        <title>WGS assembly of Panicum hallii var. hallii HAL2.</title>
        <authorList>
            <person name="Lovell J."/>
            <person name="Jenkins J."/>
            <person name="Lowry D."/>
            <person name="Mamidi S."/>
            <person name="Sreedasyam A."/>
            <person name="Weng X."/>
            <person name="Barry K."/>
            <person name="Bonette J."/>
            <person name="Campitelli B."/>
            <person name="Daum C."/>
            <person name="Gordon S."/>
            <person name="Gould B."/>
            <person name="Lipzen A."/>
            <person name="MacQueen A."/>
            <person name="Palacio-Mejia J."/>
            <person name="Plott C."/>
            <person name="Shakirov E."/>
            <person name="Shu S."/>
            <person name="Yoshinaga Y."/>
            <person name="Zane M."/>
            <person name="Rokhsar D."/>
            <person name="Grimwood J."/>
            <person name="Schmutz J."/>
            <person name="Juenger T."/>
        </authorList>
    </citation>
    <scope>NUCLEOTIDE SEQUENCE [LARGE SCALE GENOMIC DNA]</scope>
    <source>
        <strain evidence="5">cv. HAL2</strain>
    </source>
</reference>
<feature type="domain" description="DUF4220" evidence="3">
    <location>
        <begin position="66"/>
        <end position="488"/>
    </location>
</feature>
<feature type="region of interest" description="Disordered" evidence="1">
    <location>
        <begin position="795"/>
        <end position="816"/>
    </location>
</feature>
<organism evidence="4 5">
    <name type="scientific">Panicum hallii var. hallii</name>
    <dbReference type="NCBI Taxonomy" id="1504633"/>
    <lineage>
        <taxon>Eukaryota</taxon>
        <taxon>Viridiplantae</taxon>
        <taxon>Streptophyta</taxon>
        <taxon>Embryophyta</taxon>
        <taxon>Tracheophyta</taxon>
        <taxon>Spermatophyta</taxon>
        <taxon>Magnoliopsida</taxon>
        <taxon>Liliopsida</taxon>
        <taxon>Poales</taxon>
        <taxon>Poaceae</taxon>
        <taxon>PACMAD clade</taxon>
        <taxon>Panicoideae</taxon>
        <taxon>Panicodae</taxon>
        <taxon>Paniceae</taxon>
        <taxon>Panicinae</taxon>
        <taxon>Panicum</taxon>
        <taxon>Panicum sect. Panicum</taxon>
    </lineage>
</organism>
<proteinExistence type="predicted"/>
<evidence type="ECO:0000256" key="1">
    <source>
        <dbReference type="SAM" id="MobiDB-lite"/>
    </source>
</evidence>
<feature type="transmembrane region" description="Helical" evidence="2">
    <location>
        <begin position="89"/>
        <end position="111"/>
    </location>
</feature>
<dbReference type="InterPro" id="IPR025315">
    <property type="entry name" value="DUF4220"/>
</dbReference>
<dbReference type="OrthoDB" id="690787at2759"/>
<dbReference type="Pfam" id="PF04578">
    <property type="entry name" value="DUF594"/>
    <property type="match status" value="1"/>
</dbReference>
<name>A0A2T7CQD0_9POAL</name>